<name>A0A0F9W6X3_9ZZZZ</name>
<gene>
    <name evidence="1" type="ORF">LCGC14_0397110</name>
</gene>
<comment type="caution">
    <text evidence="1">The sequence shown here is derived from an EMBL/GenBank/DDBJ whole genome shotgun (WGS) entry which is preliminary data.</text>
</comment>
<proteinExistence type="predicted"/>
<reference evidence="1" key="1">
    <citation type="journal article" date="2015" name="Nature">
        <title>Complex archaea that bridge the gap between prokaryotes and eukaryotes.</title>
        <authorList>
            <person name="Spang A."/>
            <person name="Saw J.H."/>
            <person name="Jorgensen S.L."/>
            <person name="Zaremba-Niedzwiedzka K."/>
            <person name="Martijn J."/>
            <person name="Lind A.E."/>
            <person name="van Eijk R."/>
            <person name="Schleper C."/>
            <person name="Guy L."/>
            <person name="Ettema T.J."/>
        </authorList>
    </citation>
    <scope>NUCLEOTIDE SEQUENCE</scope>
</reference>
<sequence length="180" mass="20278">MSLMSHIHQVRDLIMWWTHFERSTGTAPEWQHLEDDEAFLDTLTGVELGDCLAEAERIIRAGRAVKSHIEDYLAADITENGAIRLGADGYYIGPATTRRVIDPLGLLHFLYNYGDLYAIEKAININSGARIGVIRGYGGESSDAVVDSFFEETKQETKLRKVPAMKSKWVKNLEHGERRA</sequence>
<organism evidence="1">
    <name type="scientific">marine sediment metagenome</name>
    <dbReference type="NCBI Taxonomy" id="412755"/>
    <lineage>
        <taxon>unclassified sequences</taxon>
        <taxon>metagenomes</taxon>
        <taxon>ecological metagenomes</taxon>
    </lineage>
</organism>
<protein>
    <submittedName>
        <fullName evidence="1">Uncharacterized protein</fullName>
    </submittedName>
</protein>
<dbReference type="EMBL" id="LAZR01000337">
    <property type="protein sequence ID" value="KKN73763.1"/>
    <property type="molecule type" value="Genomic_DNA"/>
</dbReference>
<accession>A0A0F9W6X3</accession>
<dbReference type="AlphaFoldDB" id="A0A0F9W6X3"/>
<evidence type="ECO:0000313" key="1">
    <source>
        <dbReference type="EMBL" id="KKN73763.1"/>
    </source>
</evidence>